<gene>
    <name evidence="1" type="ORF">J2T22_002975</name>
</gene>
<organism evidence="1 2">
    <name type="scientific">Pseudarthrobacter defluvii</name>
    <dbReference type="NCBI Taxonomy" id="410837"/>
    <lineage>
        <taxon>Bacteria</taxon>
        <taxon>Bacillati</taxon>
        <taxon>Actinomycetota</taxon>
        <taxon>Actinomycetes</taxon>
        <taxon>Micrococcales</taxon>
        <taxon>Micrococcaceae</taxon>
        <taxon>Pseudarthrobacter</taxon>
    </lineage>
</organism>
<evidence type="ECO:0000313" key="1">
    <source>
        <dbReference type="EMBL" id="MDQ0119780.1"/>
    </source>
</evidence>
<evidence type="ECO:0000313" key="2">
    <source>
        <dbReference type="Proteomes" id="UP001226389"/>
    </source>
</evidence>
<proteinExistence type="predicted"/>
<sequence length="54" mass="6003">MKSSVEGLQDATDQDAQQVAVADSLDVQQKLAEWTSDCLLTLHSPVRFTRADWP</sequence>
<protein>
    <submittedName>
        <fullName evidence="1">Uncharacterized protein</fullName>
    </submittedName>
</protein>
<comment type="caution">
    <text evidence="1">The sequence shown here is derived from an EMBL/GenBank/DDBJ whole genome shotgun (WGS) entry which is preliminary data.</text>
</comment>
<dbReference type="Proteomes" id="UP001226389">
    <property type="component" value="Unassembled WGS sequence"/>
</dbReference>
<keyword evidence="2" id="KW-1185">Reference proteome</keyword>
<reference evidence="1 2" key="1">
    <citation type="submission" date="2023-07" db="EMBL/GenBank/DDBJ databases">
        <title>Sorghum-associated microbial communities from plants grown in Nebraska, USA.</title>
        <authorList>
            <person name="Schachtman D."/>
        </authorList>
    </citation>
    <scope>NUCLEOTIDE SEQUENCE [LARGE SCALE GENOMIC DNA]</scope>
    <source>
        <strain evidence="1 2">DS994</strain>
    </source>
</reference>
<name>A0ABT9UJI3_9MICC</name>
<accession>A0ABT9UJI3</accession>
<dbReference type="EMBL" id="JAUSSY010000010">
    <property type="protein sequence ID" value="MDQ0119780.1"/>
    <property type="molecule type" value="Genomic_DNA"/>
</dbReference>
<dbReference type="RefSeq" id="WP_275180786.1">
    <property type="nucleotide sequence ID" value="NZ_JAUSSY010000010.1"/>
</dbReference>